<dbReference type="Proteomes" id="UP001214094">
    <property type="component" value="Plasmid unnamedB"/>
</dbReference>
<reference evidence="3" key="1">
    <citation type="submission" date="2022-06" db="EMBL/GenBank/DDBJ databases">
        <title>Physiological and biochemical characterization and genomic elucidation of a strain of the genus Ensifer adhaerens M8 that combines arsenic oxidation and chromium reduction.</title>
        <authorList>
            <person name="Li X."/>
            <person name="Yu c."/>
        </authorList>
    </citation>
    <scope>NUCLEOTIDE SEQUENCE</scope>
    <source>
        <strain evidence="3">M8</strain>
        <plasmid evidence="3">pB</plasmid>
    </source>
</reference>
<dbReference type="KEGG" id="eah:FA04_33965"/>
<dbReference type="OrthoDB" id="187863at2"/>
<dbReference type="InterPro" id="IPR046657">
    <property type="entry name" value="DUF6766"/>
</dbReference>
<feature type="transmembrane region" description="Helical" evidence="2">
    <location>
        <begin position="12"/>
        <end position="32"/>
    </location>
</feature>
<keyword evidence="2" id="KW-0472">Membrane</keyword>
<evidence type="ECO:0000256" key="2">
    <source>
        <dbReference type="SAM" id="Phobius"/>
    </source>
</evidence>
<geneLocation type="plasmid" evidence="4 6">
    <name>unnamedB</name>
</geneLocation>
<feature type="transmembrane region" description="Helical" evidence="2">
    <location>
        <begin position="123"/>
        <end position="142"/>
    </location>
</feature>
<dbReference type="GeneID" id="29522820"/>
<protein>
    <recommendedName>
        <fullName evidence="7">Transmembrane protein</fullName>
    </recommendedName>
</protein>
<reference evidence="4 6" key="2">
    <citation type="submission" date="2023-03" db="EMBL/GenBank/DDBJ databases">
        <title>Comparative genome and transcriptome analysis combination mining strategies for increasing vitamin B12 production of Ensifer adhaerens strain.</title>
        <authorList>
            <person name="Yongheng L."/>
        </authorList>
    </citation>
    <scope>NUCLEOTIDE SEQUENCE [LARGE SCALE GENOMIC DNA]</scope>
    <source>
        <strain evidence="4 6">Casida A-T305</strain>
        <plasmid evidence="4 6">unnamedB</plasmid>
    </source>
</reference>
<organism evidence="3 5">
    <name type="scientific">Ensifer adhaerens</name>
    <name type="common">Sinorhizobium morelense</name>
    <dbReference type="NCBI Taxonomy" id="106592"/>
    <lineage>
        <taxon>Bacteria</taxon>
        <taxon>Pseudomonadati</taxon>
        <taxon>Pseudomonadota</taxon>
        <taxon>Alphaproteobacteria</taxon>
        <taxon>Hyphomicrobiales</taxon>
        <taxon>Rhizobiaceae</taxon>
        <taxon>Sinorhizobium/Ensifer group</taxon>
        <taxon>Ensifer</taxon>
    </lineage>
</organism>
<evidence type="ECO:0000313" key="5">
    <source>
        <dbReference type="Proteomes" id="UP001055460"/>
    </source>
</evidence>
<evidence type="ECO:0008006" key="7">
    <source>
        <dbReference type="Google" id="ProtNLM"/>
    </source>
</evidence>
<evidence type="ECO:0000256" key="1">
    <source>
        <dbReference type="SAM" id="MobiDB-lite"/>
    </source>
</evidence>
<evidence type="ECO:0000313" key="4">
    <source>
        <dbReference type="EMBL" id="WFP94890.1"/>
    </source>
</evidence>
<dbReference type="RefSeq" id="WP_029742833.1">
    <property type="nucleotide sequence ID" value="NZ_CAXURO020000003.1"/>
</dbReference>
<evidence type="ECO:0000313" key="6">
    <source>
        <dbReference type="Proteomes" id="UP001214094"/>
    </source>
</evidence>
<keyword evidence="6" id="KW-1185">Reference proteome</keyword>
<dbReference type="AlphaFoldDB" id="A0A9Q9DDJ2"/>
<keyword evidence="3" id="KW-0614">Plasmid</keyword>
<dbReference type="EMBL" id="CP121310">
    <property type="protein sequence ID" value="WFP94890.1"/>
    <property type="molecule type" value="Genomic_DNA"/>
</dbReference>
<dbReference type="Pfam" id="PF20554">
    <property type="entry name" value="DUF6766"/>
    <property type="match status" value="1"/>
</dbReference>
<dbReference type="EMBL" id="CP098809">
    <property type="protein sequence ID" value="USJ27788.1"/>
    <property type="molecule type" value="Genomic_DNA"/>
</dbReference>
<keyword evidence="2" id="KW-1133">Transmembrane helix</keyword>
<gene>
    <name evidence="3" type="ORF">NE863_28270</name>
    <name evidence="4" type="ORF">P4B07_34495</name>
</gene>
<feature type="region of interest" description="Disordered" evidence="1">
    <location>
        <begin position="86"/>
        <end position="111"/>
    </location>
</feature>
<accession>A0A9Q9DDJ2</accession>
<evidence type="ECO:0000313" key="3">
    <source>
        <dbReference type="EMBL" id="USJ27788.1"/>
    </source>
</evidence>
<sequence>MKILRDNGLTIVLLLASLGTVVGMLFTGLHVYNDELAEHGGQMVTLPAYLISGHFLSALFENWESEFLQMSAYVVLTAFLFQRGSAESKDPDEPSSQNSNPADDQDNAEAPLPVRMGGMASSLYSYSLGWTLFLLFVLSFLMHVRESASAQAVEAMLHGQQAPSIGEQFFSARLWFESFQNWQSEFLSTAVLVVLSIFLRFRGSPESKTVSDPHSKTGA</sequence>
<dbReference type="Proteomes" id="UP001055460">
    <property type="component" value="Plasmid pB"/>
</dbReference>
<geneLocation type="plasmid" evidence="3 5">
    <name>pB</name>
</geneLocation>
<keyword evidence="2" id="KW-0812">Transmembrane</keyword>
<name>A0A9Q9DDJ2_ENSAD</name>
<proteinExistence type="predicted"/>